<dbReference type="EMBL" id="BBSA01000001">
    <property type="protein sequence ID" value="GAM60170.1"/>
    <property type="molecule type" value="Genomic_DNA"/>
</dbReference>
<sequence>MVASCFKKVESNNTVLKALTSDDMKPIHLPEFQLIELQKNLIKLGYMPETIDVHELDRTGLQLGLDNWAHANDLPDADSIYLMHLMLVRSQVLAMDMKQARNNYQE</sequence>
<dbReference type="AlphaFoldDB" id="A0A0B8P037"/>
<dbReference type="Proteomes" id="UP000031670">
    <property type="component" value="Unassembled WGS sequence"/>
</dbReference>
<name>A0A0B8P037_9VIBR</name>
<proteinExistence type="predicted"/>
<gene>
    <name evidence="1" type="ORF">JCM19232_503</name>
</gene>
<protein>
    <submittedName>
        <fullName evidence="1">Uncharacterized protein</fullName>
    </submittedName>
</protein>
<comment type="caution">
    <text evidence="1">The sequence shown here is derived from an EMBL/GenBank/DDBJ whole genome shotgun (WGS) entry which is preliminary data.</text>
</comment>
<evidence type="ECO:0000313" key="2">
    <source>
        <dbReference type="Proteomes" id="UP000031670"/>
    </source>
</evidence>
<accession>A0A0B8P037</accession>
<reference evidence="1 2" key="1">
    <citation type="submission" date="2015-01" db="EMBL/GenBank/DDBJ databases">
        <title>Vibrio sp. C5 JCM 19232 whole genome shotgun sequence.</title>
        <authorList>
            <person name="Sawabe T."/>
            <person name="Meirelles P."/>
            <person name="Feng G."/>
            <person name="Sayaka M."/>
            <person name="Hattori M."/>
            <person name="Ohkuma M."/>
        </authorList>
    </citation>
    <scope>NUCLEOTIDE SEQUENCE [LARGE SCALE GENOMIC DNA]</scope>
    <source>
        <strain evidence="1 2">JCM19232</strain>
    </source>
</reference>
<reference evidence="1 2" key="2">
    <citation type="submission" date="2015-01" db="EMBL/GenBank/DDBJ databases">
        <authorList>
            <consortium name="NBRP consortium"/>
            <person name="Sawabe T."/>
            <person name="Meirelles P."/>
            <person name="Feng G."/>
            <person name="Sayaka M."/>
            <person name="Hattori M."/>
            <person name="Ohkuma M."/>
        </authorList>
    </citation>
    <scope>NUCLEOTIDE SEQUENCE [LARGE SCALE GENOMIC DNA]</scope>
    <source>
        <strain evidence="1 2">JCM19232</strain>
    </source>
</reference>
<organism evidence="1 2">
    <name type="scientific">Vibrio ishigakensis</name>
    <dbReference type="NCBI Taxonomy" id="1481914"/>
    <lineage>
        <taxon>Bacteria</taxon>
        <taxon>Pseudomonadati</taxon>
        <taxon>Pseudomonadota</taxon>
        <taxon>Gammaproteobacteria</taxon>
        <taxon>Vibrionales</taxon>
        <taxon>Vibrionaceae</taxon>
        <taxon>Vibrio</taxon>
    </lineage>
</organism>
<evidence type="ECO:0000313" key="1">
    <source>
        <dbReference type="EMBL" id="GAM60170.1"/>
    </source>
</evidence>